<dbReference type="InterPro" id="IPR035684">
    <property type="entry name" value="ArgRS_core"/>
</dbReference>
<name>A0AA46AEE1_9AQUI</name>
<keyword evidence="5 11" id="KW-0436">Ligase</keyword>
<dbReference type="Pfam" id="PF00750">
    <property type="entry name" value="tRNA-synt_1d"/>
    <property type="match status" value="1"/>
</dbReference>
<comment type="caution">
    <text evidence="15">The sequence shown here is derived from an EMBL/GenBank/DDBJ whole genome shotgun (WGS) entry which is preliminary data.</text>
</comment>
<evidence type="ECO:0000256" key="11">
    <source>
        <dbReference type="HAMAP-Rule" id="MF_00123"/>
    </source>
</evidence>
<dbReference type="GO" id="GO:0005524">
    <property type="term" value="F:ATP binding"/>
    <property type="evidence" value="ECO:0007669"/>
    <property type="project" value="UniProtKB-UniRule"/>
</dbReference>
<dbReference type="PROSITE" id="PS00178">
    <property type="entry name" value="AA_TRNA_LIGASE_I"/>
    <property type="match status" value="1"/>
</dbReference>
<dbReference type="FunFam" id="1.10.730.10:FF:000006">
    <property type="entry name" value="Arginyl-tRNA synthetase 2, mitochondrial"/>
    <property type="match status" value="1"/>
</dbReference>
<dbReference type="Pfam" id="PF03485">
    <property type="entry name" value="Arg_tRNA_synt_N"/>
    <property type="match status" value="1"/>
</dbReference>
<sequence>MREDILNFVLEKIEKDIPEINKIREKVKIETPKEEKFGDFSLNIAFLLSKSLGKKPVEIANQIKEILQKEDIFKEIQVAGGGFINIFLSDKYYHNILKQINQEKEEFGKEKNKKGKINIEFVSANPTGPLHLGHGRGAVVGNVLSNLYEYAGYIVEREFYINDAGRQIRKLGESVYARFRQIEEPDYPFPEDGYHGEYIKDIAKELYHYEREKILSFLDEDEAIEFCSNYAKIYLLDKIKEDLKLIGVEFDIWYSEKYLYEHGKVEEALNFLKEKNLVYEKDGALWLKTTIYGDDKDRVLRKSDGEYTYFMGDIAYHYDKFRRNYDFIVNIWGADHHGYFPRLKAAVMAFGAPENWIRVLFIQLVKLFKNGEEIKMSKRAGEFITLRELVDEVGKDAVIYFFLTKDSNTHLNFDIDVALQKSNENPVFYVQYAHARICSVFREAKDRFGFDAEQDFSADLNLLKEDIEKSIMKSLAVLPEQLKEIAEKEQPHKITQLTYEIASKLHKYYYGYKFLVENDEDLLKARLFLLKAVRNALRLLFKLMGITPVERM</sequence>
<feature type="short sequence motif" description="'HIGH' region" evidence="11">
    <location>
        <begin position="124"/>
        <end position="134"/>
    </location>
</feature>
<dbReference type="AlphaFoldDB" id="A0AA46AEE1"/>
<reference evidence="15" key="1">
    <citation type="submission" date="2017-05" db="EMBL/GenBank/DDBJ databases">
        <authorList>
            <person name="Varghese N."/>
            <person name="Submissions S."/>
        </authorList>
    </citation>
    <scope>NUCLEOTIDE SEQUENCE</scope>
    <source>
        <strain evidence="15">DSM 18763</strain>
    </source>
</reference>
<dbReference type="PANTHER" id="PTHR11956:SF5">
    <property type="entry name" value="ARGININE--TRNA LIGASE, CYTOPLASMIC"/>
    <property type="match status" value="1"/>
</dbReference>
<dbReference type="SMART" id="SM01016">
    <property type="entry name" value="Arg_tRNA_synt_N"/>
    <property type="match status" value="1"/>
</dbReference>
<dbReference type="SMART" id="SM00836">
    <property type="entry name" value="DALR_1"/>
    <property type="match status" value="1"/>
</dbReference>
<dbReference type="InterPro" id="IPR001278">
    <property type="entry name" value="Arg-tRNA-ligase"/>
</dbReference>
<evidence type="ECO:0000256" key="3">
    <source>
        <dbReference type="ARBA" id="ARBA00011245"/>
    </source>
</evidence>
<proteinExistence type="inferred from homology"/>
<dbReference type="InterPro" id="IPR036695">
    <property type="entry name" value="Arg-tRNA-synth_N_sf"/>
</dbReference>
<dbReference type="Gene3D" id="3.30.1360.70">
    <property type="entry name" value="Arginyl tRNA synthetase N-terminal domain"/>
    <property type="match status" value="1"/>
</dbReference>
<protein>
    <recommendedName>
        <fullName evidence="11">Arginine--tRNA ligase</fullName>
        <ecNumber evidence="11">6.1.1.19</ecNumber>
    </recommendedName>
    <alternativeName>
        <fullName evidence="11">Arginyl-tRNA synthetase</fullName>
        <shortName evidence="11">ArgRS</shortName>
    </alternativeName>
</protein>
<dbReference type="SUPFAM" id="SSF52374">
    <property type="entry name" value="Nucleotidylyl transferase"/>
    <property type="match status" value="1"/>
</dbReference>
<evidence type="ECO:0000259" key="13">
    <source>
        <dbReference type="SMART" id="SM00836"/>
    </source>
</evidence>
<keyword evidence="16" id="KW-1185">Reference proteome</keyword>
<evidence type="ECO:0000259" key="14">
    <source>
        <dbReference type="SMART" id="SM01016"/>
    </source>
</evidence>
<evidence type="ECO:0000256" key="6">
    <source>
        <dbReference type="ARBA" id="ARBA00022741"/>
    </source>
</evidence>
<keyword evidence="9 11" id="KW-0030">Aminoacyl-tRNA synthetase</keyword>
<evidence type="ECO:0000256" key="7">
    <source>
        <dbReference type="ARBA" id="ARBA00022840"/>
    </source>
</evidence>
<dbReference type="PRINTS" id="PR01038">
    <property type="entry name" value="TRNASYNTHARG"/>
</dbReference>
<dbReference type="SUPFAM" id="SSF55190">
    <property type="entry name" value="Arginyl-tRNA synthetase (ArgRS), N-terminal 'additional' domain"/>
    <property type="match status" value="1"/>
</dbReference>
<organism evidence="15 16">
    <name type="scientific">Venenivibrio stagnispumantis</name>
    <dbReference type="NCBI Taxonomy" id="407998"/>
    <lineage>
        <taxon>Bacteria</taxon>
        <taxon>Pseudomonadati</taxon>
        <taxon>Aquificota</taxon>
        <taxon>Aquificia</taxon>
        <taxon>Aquificales</taxon>
        <taxon>Hydrogenothermaceae</taxon>
        <taxon>Venenivibrio</taxon>
    </lineage>
</organism>
<dbReference type="InterPro" id="IPR001412">
    <property type="entry name" value="aa-tRNA-synth_I_CS"/>
</dbReference>
<dbReference type="HAMAP" id="MF_00123">
    <property type="entry name" value="Arg_tRNA_synth"/>
    <property type="match status" value="1"/>
</dbReference>
<evidence type="ECO:0000256" key="4">
    <source>
        <dbReference type="ARBA" id="ARBA00022490"/>
    </source>
</evidence>
<dbReference type="RefSeq" id="WP_265134432.1">
    <property type="nucleotide sequence ID" value="NZ_FXTX01000009.1"/>
</dbReference>
<keyword evidence="6 11" id="KW-0547">Nucleotide-binding</keyword>
<dbReference type="CDD" id="cd00671">
    <property type="entry name" value="ArgRS_core"/>
    <property type="match status" value="1"/>
</dbReference>
<dbReference type="Proteomes" id="UP001157947">
    <property type="component" value="Unassembled WGS sequence"/>
</dbReference>
<evidence type="ECO:0000313" key="16">
    <source>
        <dbReference type="Proteomes" id="UP001157947"/>
    </source>
</evidence>
<dbReference type="SUPFAM" id="SSF47323">
    <property type="entry name" value="Anticodon-binding domain of a subclass of class I aminoacyl-tRNA synthetases"/>
    <property type="match status" value="1"/>
</dbReference>
<dbReference type="InterPro" id="IPR005148">
    <property type="entry name" value="Arg-tRNA-synth_N"/>
</dbReference>
<dbReference type="PANTHER" id="PTHR11956">
    <property type="entry name" value="ARGINYL-TRNA SYNTHETASE"/>
    <property type="match status" value="1"/>
</dbReference>
<dbReference type="GO" id="GO:0005737">
    <property type="term" value="C:cytoplasm"/>
    <property type="evidence" value="ECO:0007669"/>
    <property type="project" value="UniProtKB-SubCell"/>
</dbReference>
<evidence type="ECO:0000256" key="12">
    <source>
        <dbReference type="RuleBase" id="RU363038"/>
    </source>
</evidence>
<dbReference type="FunFam" id="3.40.50.620:FF:000062">
    <property type="entry name" value="Arginine--tRNA ligase"/>
    <property type="match status" value="1"/>
</dbReference>
<dbReference type="Gene3D" id="3.40.50.620">
    <property type="entry name" value="HUPs"/>
    <property type="match status" value="1"/>
</dbReference>
<feature type="domain" description="DALR anticodon binding" evidence="13">
    <location>
        <begin position="430"/>
        <end position="552"/>
    </location>
</feature>
<dbReference type="GO" id="GO:0006420">
    <property type="term" value="P:arginyl-tRNA aminoacylation"/>
    <property type="evidence" value="ECO:0007669"/>
    <property type="project" value="UniProtKB-UniRule"/>
</dbReference>
<evidence type="ECO:0000256" key="5">
    <source>
        <dbReference type="ARBA" id="ARBA00022598"/>
    </source>
</evidence>
<dbReference type="NCBIfam" id="TIGR00456">
    <property type="entry name" value="argS"/>
    <property type="match status" value="1"/>
</dbReference>
<dbReference type="GO" id="GO:0004814">
    <property type="term" value="F:arginine-tRNA ligase activity"/>
    <property type="evidence" value="ECO:0007669"/>
    <property type="project" value="UniProtKB-UniRule"/>
</dbReference>
<keyword evidence="4 11" id="KW-0963">Cytoplasm</keyword>
<feature type="domain" description="Arginyl tRNA synthetase N-terminal" evidence="14">
    <location>
        <begin position="3"/>
        <end position="88"/>
    </location>
</feature>
<keyword evidence="8 11" id="KW-0648">Protein biosynthesis</keyword>
<comment type="subunit">
    <text evidence="3 11">Monomer.</text>
</comment>
<evidence type="ECO:0000256" key="10">
    <source>
        <dbReference type="ARBA" id="ARBA00049339"/>
    </source>
</evidence>
<evidence type="ECO:0000256" key="9">
    <source>
        <dbReference type="ARBA" id="ARBA00023146"/>
    </source>
</evidence>
<evidence type="ECO:0000313" key="15">
    <source>
        <dbReference type="EMBL" id="SMP11882.1"/>
    </source>
</evidence>
<gene>
    <name evidence="11" type="primary">argS</name>
    <name evidence="15" type="ORF">SAMN06264868_10917</name>
</gene>
<accession>A0AA46AEE1</accession>
<keyword evidence="7 11" id="KW-0067">ATP-binding</keyword>
<comment type="subcellular location">
    <subcellularLocation>
        <location evidence="1 11">Cytoplasm</location>
    </subcellularLocation>
</comment>
<comment type="catalytic activity">
    <reaction evidence="10 11">
        <text>tRNA(Arg) + L-arginine + ATP = L-arginyl-tRNA(Arg) + AMP + diphosphate</text>
        <dbReference type="Rhea" id="RHEA:20301"/>
        <dbReference type="Rhea" id="RHEA-COMP:9658"/>
        <dbReference type="Rhea" id="RHEA-COMP:9673"/>
        <dbReference type="ChEBI" id="CHEBI:30616"/>
        <dbReference type="ChEBI" id="CHEBI:32682"/>
        <dbReference type="ChEBI" id="CHEBI:33019"/>
        <dbReference type="ChEBI" id="CHEBI:78442"/>
        <dbReference type="ChEBI" id="CHEBI:78513"/>
        <dbReference type="ChEBI" id="CHEBI:456215"/>
        <dbReference type="EC" id="6.1.1.19"/>
    </reaction>
</comment>
<dbReference type="Pfam" id="PF05746">
    <property type="entry name" value="DALR_1"/>
    <property type="match status" value="1"/>
</dbReference>
<comment type="similarity">
    <text evidence="2 11 12">Belongs to the class-I aminoacyl-tRNA synthetase family.</text>
</comment>
<dbReference type="InterPro" id="IPR008909">
    <property type="entry name" value="DALR_anticod-bd"/>
</dbReference>
<evidence type="ECO:0000256" key="8">
    <source>
        <dbReference type="ARBA" id="ARBA00022917"/>
    </source>
</evidence>
<dbReference type="InterPro" id="IPR009080">
    <property type="entry name" value="tRNAsynth_Ia_anticodon-bd"/>
</dbReference>
<dbReference type="EMBL" id="FXTX01000009">
    <property type="protein sequence ID" value="SMP11882.1"/>
    <property type="molecule type" value="Genomic_DNA"/>
</dbReference>
<dbReference type="Gene3D" id="1.10.730.10">
    <property type="entry name" value="Isoleucyl-tRNA Synthetase, Domain 1"/>
    <property type="match status" value="1"/>
</dbReference>
<dbReference type="EC" id="6.1.1.19" evidence="11"/>
<evidence type="ECO:0000256" key="2">
    <source>
        <dbReference type="ARBA" id="ARBA00005594"/>
    </source>
</evidence>
<evidence type="ECO:0000256" key="1">
    <source>
        <dbReference type="ARBA" id="ARBA00004496"/>
    </source>
</evidence>
<dbReference type="InterPro" id="IPR014729">
    <property type="entry name" value="Rossmann-like_a/b/a_fold"/>
</dbReference>